<proteinExistence type="predicted"/>
<evidence type="ECO:0000313" key="3">
    <source>
        <dbReference type="Proteomes" id="UP000053989"/>
    </source>
</evidence>
<dbReference type="HOGENOM" id="CLU_2694707_0_0_1"/>
<dbReference type="OrthoDB" id="2692160at2759"/>
<gene>
    <name evidence="2" type="ORF">SCLCIDRAFT_1212789</name>
</gene>
<sequence>MYDSTSINLDKCVTNNNGVLYCGTNGDYSSTCSNCYLTNSDLVCDCKDKNQEENSTSIDLGQCLTDNNGVLACD</sequence>
<dbReference type="Proteomes" id="UP000053989">
    <property type="component" value="Unassembled WGS sequence"/>
</dbReference>
<reference evidence="2 3" key="1">
    <citation type="submission" date="2014-04" db="EMBL/GenBank/DDBJ databases">
        <authorList>
            <consortium name="DOE Joint Genome Institute"/>
            <person name="Kuo A."/>
            <person name="Kohler A."/>
            <person name="Nagy L.G."/>
            <person name="Floudas D."/>
            <person name="Copeland A."/>
            <person name="Barry K.W."/>
            <person name="Cichocki N."/>
            <person name="Veneault-Fourrey C."/>
            <person name="LaButti K."/>
            <person name="Lindquist E.A."/>
            <person name="Lipzen A."/>
            <person name="Lundell T."/>
            <person name="Morin E."/>
            <person name="Murat C."/>
            <person name="Sun H."/>
            <person name="Tunlid A."/>
            <person name="Henrissat B."/>
            <person name="Grigoriev I.V."/>
            <person name="Hibbett D.S."/>
            <person name="Martin F."/>
            <person name="Nordberg H.P."/>
            <person name="Cantor M.N."/>
            <person name="Hua S.X."/>
        </authorList>
    </citation>
    <scope>NUCLEOTIDE SEQUENCE [LARGE SCALE GENOMIC DNA]</scope>
    <source>
        <strain evidence="2 3">Foug A</strain>
    </source>
</reference>
<dbReference type="Pfam" id="PF08881">
    <property type="entry name" value="CVNH"/>
    <property type="match status" value="1"/>
</dbReference>
<feature type="domain" description="Cyanovirin-N" evidence="1">
    <location>
        <begin position="3"/>
        <end position="71"/>
    </location>
</feature>
<dbReference type="InParanoid" id="A0A0C3AIJ8"/>
<reference evidence="3" key="2">
    <citation type="submission" date="2015-01" db="EMBL/GenBank/DDBJ databases">
        <title>Evolutionary Origins and Diversification of the Mycorrhizal Mutualists.</title>
        <authorList>
            <consortium name="DOE Joint Genome Institute"/>
            <consortium name="Mycorrhizal Genomics Consortium"/>
            <person name="Kohler A."/>
            <person name="Kuo A."/>
            <person name="Nagy L.G."/>
            <person name="Floudas D."/>
            <person name="Copeland A."/>
            <person name="Barry K.W."/>
            <person name="Cichocki N."/>
            <person name="Veneault-Fourrey C."/>
            <person name="LaButti K."/>
            <person name="Lindquist E.A."/>
            <person name="Lipzen A."/>
            <person name="Lundell T."/>
            <person name="Morin E."/>
            <person name="Murat C."/>
            <person name="Riley R."/>
            <person name="Ohm R."/>
            <person name="Sun H."/>
            <person name="Tunlid A."/>
            <person name="Henrissat B."/>
            <person name="Grigoriev I.V."/>
            <person name="Hibbett D.S."/>
            <person name="Martin F."/>
        </authorList>
    </citation>
    <scope>NUCLEOTIDE SEQUENCE [LARGE SCALE GENOMIC DNA]</scope>
    <source>
        <strain evidence="3">Foug A</strain>
    </source>
</reference>
<dbReference type="SUPFAM" id="SSF51322">
    <property type="entry name" value="Cyanovirin-N"/>
    <property type="match status" value="1"/>
</dbReference>
<evidence type="ECO:0000313" key="2">
    <source>
        <dbReference type="EMBL" id="KIM64732.1"/>
    </source>
</evidence>
<protein>
    <recommendedName>
        <fullName evidence="1">Cyanovirin-N domain-containing protein</fullName>
    </recommendedName>
</protein>
<dbReference type="InterPro" id="IPR011058">
    <property type="entry name" value="Cyanovirin-N"/>
</dbReference>
<dbReference type="InterPro" id="IPR036673">
    <property type="entry name" value="Cyanovirin-N_sf"/>
</dbReference>
<dbReference type="Gene3D" id="2.30.60.10">
    <property type="entry name" value="Cyanovirin-N"/>
    <property type="match status" value="1"/>
</dbReference>
<dbReference type="AlphaFoldDB" id="A0A0C3AIJ8"/>
<evidence type="ECO:0000259" key="1">
    <source>
        <dbReference type="Pfam" id="PF08881"/>
    </source>
</evidence>
<feature type="non-terminal residue" evidence="2">
    <location>
        <position position="74"/>
    </location>
</feature>
<organism evidence="2 3">
    <name type="scientific">Scleroderma citrinum Foug A</name>
    <dbReference type="NCBI Taxonomy" id="1036808"/>
    <lineage>
        <taxon>Eukaryota</taxon>
        <taxon>Fungi</taxon>
        <taxon>Dikarya</taxon>
        <taxon>Basidiomycota</taxon>
        <taxon>Agaricomycotina</taxon>
        <taxon>Agaricomycetes</taxon>
        <taxon>Agaricomycetidae</taxon>
        <taxon>Boletales</taxon>
        <taxon>Sclerodermatineae</taxon>
        <taxon>Sclerodermataceae</taxon>
        <taxon>Scleroderma</taxon>
    </lineage>
</organism>
<dbReference type="EMBL" id="KN822026">
    <property type="protein sequence ID" value="KIM64732.1"/>
    <property type="molecule type" value="Genomic_DNA"/>
</dbReference>
<name>A0A0C3AIJ8_9AGAM</name>
<keyword evidence="3" id="KW-1185">Reference proteome</keyword>
<accession>A0A0C3AIJ8</accession>